<keyword evidence="3" id="KW-0645">Protease</keyword>
<feature type="domain" description="Peptidase M15C" evidence="2">
    <location>
        <begin position="207"/>
        <end position="270"/>
    </location>
</feature>
<dbReference type="RefSeq" id="WP_066881502.1">
    <property type="nucleotide sequence ID" value="NZ_LODL01000010.1"/>
</dbReference>
<sequence length="282" mass="31164">MVAVAVLAYFLVVALGVVLVVFPGYRRRFISTLLGALSNGVAPVVKVGSRCSSSFRRTCESSRQGLGGLGLFVSSKPLLAGSAFFLVVAPSLIALTLRSPAVFDFSDDGQIADRQIAILLEGEQLVPPAPLPPEVFTTREVEMIRPDVINASRNWTLLDQLFTQRLLVVFKLMKERHGYDMVLIEGYRSPERQARLAEQGSHVTQAGANMSYHQYGLAADSAFYRDGKVVISERDPWAMKGYQLYGEIAEQVGLTWGGRWKMLDYGHVELRRKGVLGRDVVQ</sequence>
<dbReference type="CDD" id="cd14845">
    <property type="entry name" value="L-Ala-D-Glu_peptidase_like"/>
    <property type="match status" value="1"/>
</dbReference>
<keyword evidence="1" id="KW-1133">Transmembrane helix</keyword>
<accession>A0A133XLL8</accession>
<dbReference type="InterPro" id="IPR039561">
    <property type="entry name" value="Peptidase_M15C"/>
</dbReference>
<dbReference type="GO" id="GO:0004180">
    <property type="term" value="F:carboxypeptidase activity"/>
    <property type="evidence" value="ECO:0007669"/>
    <property type="project" value="UniProtKB-KW"/>
</dbReference>
<dbReference type="STRING" id="281362.AT959_05685"/>
<dbReference type="AlphaFoldDB" id="A0A133XLL8"/>
<comment type="caution">
    <text evidence="3">The sequence shown here is derived from an EMBL/GenBank/DDBJ whole genome shotgun (WGS) entry which is preliminary data.</text>
</comment>
<organism evidence="3 4">
    <name type="scientific">Dechloromonas denitrificans</name>
    <dbReference type="NCBI Taxonomy" id="281362"/>
    <lineage>
        <taxon>Bacteria</taxon>
        <taxon>Pseudomonadati</taxon>
        <taxon>Pseudomonadota</taxon>
        <taxon>Betaproteobacteria</taxon>
        <taxon>Rhodocyclales</taxon>
        <taxon>Azonexaceae</taxon>
        <taxon>Dechloromonas</taxon>
    </lineage>
</organism>
<dbReference type="Proteomes" id="UP000070186">
    <property type="component" value="Unassembled WGS sequence"/>
</dbReference>
<dbReference type="InterPro" id="IPR009045">
    <property type="entry name" value="Zn_M74/Hedgehog-like"/>
</dbReference>
<dbReference type="SUPFAM" id="SSF55166">
    <property type="entry name" value="Hedgehog/DD-peptidase"/>
    <property type="match status" value="1"/>
</dbReference>
<protein>
    <submittedName>
        <fullName evidence="3">D-alanyl-D-alanine carboxypeptidase</fullName>
    </submittedName>
</protein>
<evidence type="ECO:0000313" key="4">
    <source>
        <dbReference type="Proteomes" id="UP000070186"/>
    </source>
</evidence>
<evidence type="ECO:0000256" key="1">
    <source>
        <dbReference type="SAM" id="Phobius"/>
    </source>
</evidence>
<proteinExistence type="predicted"/>
<keyword evidence="1" id="KW-0812">Transmembrane</keyword>
<name>A0A133XLL8_9RHOO</name>
<dbReference type="Gene3D" id="3.30.1380.10">
    <property type="match status" value="1"/>
</dbReference>
<evidence type="ECO:0000259" key="2">
    <source>
        <dbReference type="Pfam" id="PF13539"/>
    </source>
</evidence>
<reference evidence="3 4" key="1">
    <citation type="submission" date="2015-12" db="EMBL/GenBank/DDBJ databases">
        <title>Nitrous oxide reduction kinetics distinguish bacteria harboring typical versus atypical NosZ.</title>
        <authorList>
            <person name="Yoon S."/>
            <person name="Nissen S."/>
            <person name="Park D."/>
            <person name="Sanford R.A."/>
            <person name="Loeffler F.E."/>
        </authorList>
    </citation>
    <scope>NUCLEOTIDE SEQUENCE [LARGE SCALE GENOMIC DNA]</scope>
    <source>
        <strain evidence="3 4">ATCC BAA-841</strain>
    </source>
</reference>
<dbReference type="EMBL" id="LODL01000010">
    <property type="protein sequence ID" value="KXB31834.1"/>
    <property type="molecule type" value="Genomic_DNA"/>
</dbReference>
<evidence type="ECO:0000313" key="3">
    <source>
        <dbReference type="EMBL" id="KXB31834.1"/>
    </source>
</evidence>
<keyword evidence="3" id="KW-0121">Carboxypeptidase</keyword>
<keyword evidence="3" id="KW-0378">Hydrolase</keyword>
<keyword evidence="4" id="KW-1185">Reference proteome</keyword>
<dbReference type="Pfam" id="PF13539">
    <property type="entry name" value="Peptidase_M15_4"/>
    <property type="match status" value="1"/>
</dbReference>
<gene>
    <name evidence="3" type="ORF">AT959_05685</name>
</gene>
<keyword evidence="1" id="KW-0472">Membrane</keyword>
<feature type="transmembrane region" description="Helical" evidence="1">
    <location>
        <begin position="6"/>
        <end position="25"/>
    </location>
</feature>